<dbReference type="Gene3D" id="1.20.1050.10">
    <property type="match status" value="1"/>
</dbReference>
<dbReference type="Pfam" id="PF13417">
    <property type="entry name" value="GST_N_3"/>
    <property type="match status" value="1"/>
</dbReference>
<dbReference type="InterPro" id="IPR036249">
    <property type="entry name" value="Thioredoxin-like_sf"/>
</dbReference>
<evidence type="ECO:0000313" key="5">
    <source>
        <dbReference type="EMBL" id="KYN34227.1"/>
    </source>
</evidence>
<dbReference type="Proteomes" id="UP000078541">
    <property type="component" value="Unassembled WGS sequence"/>
</dbReference>
<evidence type="ECO:0000256" key="1">
    <source>
        <dbReference type="ARBA" id="ARBA00011738"/>
    </source>
</evidence>
<sequence>MRYSPRANERANPTRRDATRRDATRRDATRCDATLIYHASTYDVDGSRTLRDKTDRQQLAVAVRLKAANRLLRYTEQRCRHVPVLRSFDSFVPPLTRFNDVRQPNDCSYTPAAHQPKIPLCVGNAHHRDSPTTSHENRVPANTVTKIAALRVASRRFATLPPFSEINPQHTIPVIDDNGFILWESRAIMAYLVSKYARNDSLYPKDAKERAKVDQMMYFDGGTLWPKVFKCYMPFCRGQADSINEADITQLEKSFEVLNTFLDGKEFTIGDNLTIADFAISTTICVVLCFDFDISRYDNIAAYYERCKESLERFGFEEVHAMGVKAFTEMYHANLQESS</sequence>
<dbReference type="Gene3D" id="3.40.30.10">
    <property type="entry name" value="Glutaredoxin"/>
    <property type="match status" value="1"/>
</dbReference>
<keyword evidence="5" id="KW-0808">Transferase</keyword>
<dbReference type="SFLD" id="SFLDG00358">
    <property type="entry name" value="Main_(cytGST)"/>
    <property type="match status" value="1"/>
</dbReference>
<dbReference type="AlphaFoldDB" id="A0A195F232"/>
<feature type="compositionally biased region" description="Basic and acidic residues" evidence="2">
    <location>
        <begin position="7"/>
        <end position="26"/>
    </location>
</feature>
<feature type="domain" description="GST N-terminal" evidence="3">
    <location>
        <begin position="100"/>
        <end position="200"/>
    </location>
</feature>
<name>A0A195F232_9HYME</name>
<evidence type="ECO:0000256" key="2">
    <source>
        <dbReference type="SAM" id="MobiDB-lite"/>
    </source>
</evidence>
<dbReference type="FunFam" id="1.20.1050.10:FF:000007">
    <property type="entry name" value="Glutathione S-transferase 1-1"/>
    <property type="match status" value="1"/>
</dbReference>
<organism evidence="5 6">
    <name type="scientific">Trachymyrmex septentrionalis</name>
    <dbReference type="NCBI Taxonomy" id="34720"/>
    <lineage>
        <taxon>Eukaryota</taxon>
        <taxon>Metazoa</taxon>
        <taxon>Ecdysozoa</taxon>
        <taxon>Arthropoda</taxon>
        <taxon>Hexapoda</taxon>
        <taxon>Insecta</taxon>
        <taxon>Pterygota</taxon>
        <taxon>Neoptera</taxon>
        <taxon>Endopterygota</taxon>
        <taxon>Hymenoptera</taxon>
        <taxon>Apocrita</taxon>
        <taxon>Aculeata</taxon>
        <taxon>Formicoidea</taxon>
        <taxon>Formicidae</taxon>
        <taxon>Myrmicinae</taxon>
        <taxon>Trachymyrmex</taxon>
    </lineage>
</organism>
<evidence type="ECO:0000259" key="3">
    <source>
        <dbReference type="PROSITE" id="PS50404"/>
    </source>
</evidence>
<reference evidence="5 6" key="1">
    <citation type="submission" date="2016-03" db="EMBL/GenBank/DDBJ databases">
        <title>Trachymyrmex septentrionalis WGS genome.</title>
        <authorList>
            <person name="Nygaard S."/>
            <person name="Hu H."/>
            <person name="Boomsma J."/>
            <person name="Zhang G."/>
        </authorList>
    </citation>
    <scope>NUCLEOTIDE SEQUENCE [LARGE SCALE GENOMIC DNA]</scope>
    <source>
        <strain evidence="5">Tsep2-gDNA-1</strain>
        <tissue evidence="5">Whole body</tissue>
    </source>
</reference>
<proteinExistence type="predicted"/>
<dbReference type="STRING" id="34720.A0A195F232"/>
<dbReference type="SUPFAM" id="SSF52833">
    <property type="entry name" value="Thioredoxin-like"/>
    <property type="match status" value="1"/>
</dbReference>
<gene>
    <name evidence="5" type="ORF">ALC56_11334</name>
</gene>
<comment type="subunit">
    <text evidence="1">Homodimer.</text>
</comment>
<dbReference type="PROSITE" id="PS50405">
    <property type="entry name" value="GST_CTER"/>
    <property type="match status" value="1"/>
</dbReference>
<dbReference type="Pfam" id="PF00043">
    <property type="entry name" value="GST_C"/>
    <property type="match status" value="1"/>
</dbReference>
<dbReference type="InterPro" id="IPR040079">
    <property type="entry name" value="Glutathione_S-Trfase"/>
</dbReference>
<evidence type="ECO:0000313" key="6">
    <source>
        <dbReference type="Proteomes" id="UP000078541"/>
    </source>
</evidence>
<protein>
    <submittedName>
        <fullName evidence="5">Glutathione S-transferase D5</fullName>
    </submittedName>
</protein>
<dbReference type="InterPro" id="IPR004045">
    <property type="entry name" value="Glutathione_S-Trfase_N"/>
</dbReference>
<dbReference type="CDD" id="cd03177">
    <property type="entry name" value="GST_C_Delta_Epsilon"/>
    <property type="match status" value="1"/>
</dbReference>
<dbReference type="SFLD" id="SFLDS00019">
    <property type="entry name" value="Glutathione_Transferase_(cytos"/>
    <property type="match status" value="1"/>
</dbReference>
<accession>A0A195F232</accession>
<dbReference type="GO" id="GO:0006749">
    <property type="term" value="P:glutathione metabolic process"/>
    <property type="evidence" value="ECO:0007669"/>
    <property type="project" value="TreeGrafter"/>
</dbReference>
<dbReference type="InterPro" id="IPR010987">
    <property type="entry name" value="Glutathione-S-Trfase_C-like"/>
</dbReference>
<dbReference type="PANTHER" id="PTHR43969">
    <property type="entry name" value="GLUTATHIONE S TRANSFERASE D10, ISOFORM A-RELATED"/>
    <property type="match status" value="1"/>
</dbReference>
<evidence type="ECO:0000259" key="4">
    <source>
        <dbReference type="PROSITE" id="PS50405"/>
    </source>
</evidence>
<feature type="region of interest" description="Disordered" evidence="2">
    <location>
        <begin position="1"/>
        <end position="26"/>
    </location>
</feature>
<dbReference type="EMBL" id="KQ981864">
    <property type="protein sequence ID" value="KYN34227.1"/>
    <property type="molecule type" value="Genomic_DNA"/>
</dbReference>
<dbReference type="InterPro" id="IPR036282">
    <property type="entry name" value="Glutathione-S-Trfase_C_sf"/>
</dbReference>
<keyword evidence="6" id="KW-1185">Reference proteome</keyword>
<dbReference type="SUPFAM" id="SSF47616">
    <property type="entry name" value="GST C-terminal domain-like"/>
    <property type="match status" value="1"/>
</dbReference>
<feature type="domain" description="GST C-terminal" evidence="4">
    <location>
        <begin position="206"/>
        <end position="327"/>
    </location>
</feature>
<dbReference type="GO" id="GO:0004364">
    <property type="term" value="F:glutathione transferase activity"/>
    <property type="evidence" value="ECO:0007669"/>
    <property type="project" value="TreeGrafter"/>
</dbReference>
<dbReference type="PANTHER" id="PTHR43969:SF9">
    <property type="entry name" value="GLUTATHIONE S TRANSFERASE D10, ISOFORM A-RELATED"/>
    <property type="match status" value="1"/>
</dbReference>
<dbReference type="InterPro" id="IPR004046">
    <property type="entry name" value="GST_C"/>
</dbReference>
<dbReference type="PROSITE" id="PS50404">
    <property type="entry name" value="GST_NTER"/>
    <property type="match status" value="1"/>
</dbReference>